<feature type="region of interest" description="Disordered" evidence="7">
    <location>
        <begin position="1059"/>
        <end position="1098"/>
    </location>
</feature>
<dbReference type="EMBL" id="MU004247">
    <property type="protein sequence ID" value="KAF2663214.1"/>
    <property type="molecule type" value="Genomic_DNA"/>
</dbReference>
<feature type="domain" description="CSC1/OSCA1-like 7TM region" evidence="9">
    <location>
        <begin position="588"/>
        <end position="865"/>
    </location>
</feature>
<evidence type="ECO:0000256" key="4">
    <source>
        <dbReference type="ARBA" id="ARBA00022692"/>
    </source>
</evidence>
<evidence type="ECO:0000256" key="2">
    <source>
        <dbReference type="ARBA" id="ARBA00007779"/>
    </source>
</evidence>
<evidence type="ECO:0000256" key="7">
    <source>
        <dbReference type="SAM" id="MobiDB-lite"/>
    </source>
</evidence>
<feature type="compositionally biased region" description="Basic and acidic residues" evidence="7">
    <location>
        <begin position="965"/>
        <end position="991"/>
    </location>
</feature>
<feature type="compositionally biased region" description="Basic and acidic residues" evidence="7">
    <location>
        <begin position="420"/>
        <end position="453"/>
    </location>
</feature>
<evidence type="ECO:0000313" key="13">
    <source>
        <dbReference type="EMBL" id="KAF2663214.1"/>
    </source>
</evidence>
<feature type="transmembrane region" description="Helical" evidence="8">
    <location>
        <begin position="162"/>
        <end position="181"/>
    </location>
</feature>
<feature type="transmembrane region" description="Helical" evidence="8">
    <location>
        <begin position="789"/>
        <end position="822"/>
    </location>
</feature>
<feature type="domain" description="CSC1/OSCA1-like cytosolic" evidence="12">
    <location>
        <begin position="467"/>
        <end position="576"/>
    </location>
</feature>
<evidence type="ECO:0000259" key="9">
    <source>
        <dbReference type="Pfam" id="PF02714"/>
    </source>
</evidence>
<dbReference type="OrthoDB" id="1076608at2759"/>
<dbReference type="Pfam" id="PF12621">
    <property type="entry name" value="PHM7_ext"/>
    <property type="match status" value="1"/>
</dbReference>
<feature type="compositionally biased region" description="Polar residues" evidence="7">
    <location>
        <begin position="1064"/>
        <end position="1073"/>
    </location>
</feature>
<feature type="transmembrane region" description="Helical" evidence="8">
    <location>
        <begin position="850"/>
        <end position="870"/>
    </location>
</feature>
<evidence type="ECO:0000256" key="8">
    <source>
        <dbReference type="SAM" id="Phobius"/>
    </source>
</evidence>
<keyword evidence="4 8" id="KW-0812">Transmembrane</keyword>
<proteinExistence type="inferred from homology"/>
<dbReference type="PANTHER" id="PTHR13018:SF20">
    <property type="entry name" value="SPORULATION-SPECIFIC PROTEIN 75"/>
    <property type="match status" value="1"/>
</dbReference>
<dbReference type="GO" id="GO:0005886">
    <property type="term" value="C:plasma membrane"/>
    <property type="evidence" value="ECO:0007669"/>
    <property type="project" value="TreeGrafter"/>
</dbReference>
<evidence type="ECO:0000259" key="11">
    <source>
        <dbReference type="Pfam" id="PF13967"/>
    </source>
</evidence>
<evidence type="ECO:0000256" key="5">
    <source>
        <dbReference type="ARBA" id="ARBA00022989"/>
    </source>
</evidence>
<dbReference type="InterPro" id="IPR045122">
    <property type="entry name" value="Csc1-like"/>
</dbReference>
<feature type="compositionally biased region" description="Basic and acidic residues" evidence="7">
    <location>
        <begin position="377"/>
        <end position="389"/>
    </location>
</feature>
<feature type="transmembrane region" description="Helical" evidence="8">
    <location>
        <begin position="590"/>
        <end position="613"/>
    </location>
</feature>
<feature type="domain" description="10TM putative phosphate transporter extracellular tail" evidence="10">
    <location>
        <begin position="1160"/>
        <end position="1219"/>
    </location>
</feature>
<protein>
    <submittedName>
        <fullName evidence="13">DUF221-domain-containing protein</fullName>
    </submittedName>
</protein>
<dbReference type="PANTHER" id="PTHR13018">
    <property type="entry name" value="PROBABLE MEMBRANE PROTEIN DUF221-RELATED"/>
    <property type="match status" value="1"/>
</dbReference>
<gene>
    <name evidence="13" type="ORF">BT63DRAFT_484535</name>
</gene>
<dbReference type="InterPro" id="IPR027815">
    <property type="entry name" value="CSC1/OSCA1-like_cyt"/>
</dbReference>
<name>A0A6A6TX34_9PEZI</name>
<evidence type="ECO:0000256" key="6">
    <source>
        <dbReference type="ARBA" id="ARBA00023136"/>
    </source>
</evidence>
<reference evidence="13" key="1">
    <citation type="journal article" date="2020" name="Stud. Mycol.">
        <title>101 Dothideomycetes genomes: a test case for predicting lifestyles and emergence of pathogens.</title>
        <authorList>
            <person name="Haridas S."/>
            <person name="Albert R."/>
            <person name="Binder M."/>
            <person name="Bloem J."/>
            <person name="Labutti K."/>
            <person name="Salamov A."/>
            <person name="Andreopoulos B."/>
            <person name="Baker S."/>
            <person name="Barry K."/>
            <person name="Bills G."/>
            <person name="Bluhm B."/>
            <person name="Cannon C."/>
            <person name="Castanera R."/>
            <person name="Culley D."/>
            <person name="Daum C."/>
            <person name="Ezra D."/>
            <person name="Gonzalez J."/>
            <person name="Henrissat B."/>
            <person name="Kuo A."/>
            <person name="Liang C."/>
            <person name="Lipzen A."/>
            <person name="Lutzoni F."/>
            <person name="Magnuson J."/>
            <person name="Mondo S."/>
            <person name="Nolan M."/>
            <person name="Ohm R."/>
            <person name="Pangilinan J."/>
            <person name="Park H.-J."/>
            <person name="Ramirez L."/>
            <person name="Alfaro M."/>
            <person name="Sun H."/>
            <person name="Tritt A."/>
            <person name="Yoshinaga Y."/>
            <person name="Zwiers L.-H."/>
            <person name="Turgeon B."/>
            <person name="Goodwin S."/>
            <person name="Spatafora J."/>
            <person name="Crous P."/>
            <person name="Grigoriev I."/>
        </authorList>
    </citation>
    <scope>NUCLEOTIDE SEQUENCE</scope>
    <source>
        <strain evidence="13">CBS 115976</strain>
    </source>
</reference>
<organism evidence="13 14">
    <name type="scientific">Microthyrium microscopicum</name>
    <dbReference type="NCBI Taxonomy" id="703497"/>
    <lineage>
        <taxon>Eukaryota</taxon>
        <taxon>Fungi</taxon>
        <taxon>Dikarya</taxon>
        <taxon>Ascomycota</taxon>
        <taxon>Pezizomycotina</taxon>
        <taxon>Dothideomycetes</taxon>
        <taxon>Dothideomycetes incertae sedis</taxon>
        <taxon>Microthyriales</taxon>
        <taxon>Microthyriaceae</taxon>
        <taxon>Microthyrium</taxon>
    </lineage>
</organism>
<dbReference type="GO" id="GO:0005227">
    <property type="term" value="F:calcium-activated cation channel activity"/>
    <property type="evidence" value="ECO:0007669"/>
    <property type="project" value="InterPro"/>
</dbReference>
<dbReference type="Pfam" id="PF02714">
    <property type="entry name" value="RSN1_7TM"/>
    <property type="match status" value="1"/>
</dbReference>
<feature type="domain" description="CSC1/OSCA1-like cytosolic" evidence="12">
    <location>
        <begin position="207"/>
        <end position="274"/>
    </location>
</feature>
<accession>A0A6A6TX34</accession>
<dbReference type="AlphaFoldDB" id="A0A6A6TX34"/>
<dbReference type="Proteomes" id="UP000799302">
    <property type="component" value="Unassembled WGS sequence"/>
</dbReference>
<dbReference type="InterPro" id="IPR022257">
    <property type="entry name" value="PHM7_ext"/>
</dbReference>
<dbReference type="InterPro" id="IPR032880">
    <property type="entry name" value="CSC1/OSCA1-like_N"/>
</dbReference>
<evidence type="ECO:0000259" key="10">
    <source>
        <dbReference type="Pfam" id="PF12621"/>
    </source>
</evidence>
<feature type="transmembrane region" description="Helical" evidence="8">
    <location>
        <begin position="101"/>
        <end position="123"/>
    </location>
</feature>
<feature type="transmembrane region" description="Helical" evidence="8">
    <location>
        <begin position="23"/>
        <end position="44"/>
    </location>
</feature>
<comment type="subcellular location">
    <subcellularLocation>
        <location evidence="1">Membrane</location>
        <topology evidence="1">Multi-pass membrane protein</topology>
    </subcellularLocation>
</comment>
<dbReference type="InterPro" id="IPR003864">
    <property type="entry name" value="CSC1/OSCA1-like_7TM"/>
</dbReference>
<sequence length="1255" mass="139693">MADILSNSTAGARAVQGQSASSFASALGFGILSSVAQLLVFVLVKDRLPNIYQPKSFLVPERQRSKPIPPGIWQWVKPMFEKADDDFLRKCGLDAYFLSRYLFVLLKILFPISVLVLPILLAIDATGGNNIASNVVGTGRNVTQGLDVLTMSNLQPKVYSRYWAHCILAIFIVVWTCYVIVQELRNFIRVRQTFLTSPQHRLRASATTVLVRGLPRKYTDPNKLEELFDVYPGGIRNIWVTHDFVALAKLIKQRDGFAKKLEGAETKLIQKCWKAHRSNLAVQKKSGSTKDDVPQLDGPEEIELETLTGEGISINNPGQVHHNVDEAVDAMNHDDVKEEAAALGKQNLLGRGMGAVNQGIQTIGRGIGDIGNKMRGRSSEEGADGERSRGMSRFISRKHKKNRSDGHDQDTAEDGDPETIESRDQTEDNRVSSDNGRESNMERKSGETGKELPFDPYYDQDNHLTPEWAKYIGAKDRPTMKVKTKTKFIPSFMNPWATKVDTIYHCRRELARLNKLIERLQNPDNEGLYPLMKSAFIQFNNQAAAHMACQSLAHHSPTFMTPRLIEIAPNDVIWENMAIPGWAAVIRKGIVFVVCTVLVVLWTPLIALASAFSQVDALRKNKYFSFLSYLPPIGISIVQGVVPVILVSLLILLLGIVLRVVVKRAGAPTNMMVELTVQKYFFVFSFIQYFLVVTIASALALLFTTLTAALEGGNISVFLIPQLLAQNIPISSNYFLSQILLQSLSQSAGGLLQPITLLGFAWNFFRNRSARKQFRSRTSLQTMNWGTTYPLYTTLACIALIYSVISPLILPLSMVGFGIWWISTRYQMLYIYSYRTDTSGLLFPMALKQLFTGLFVLELFLIGYFIIISTGSSDDPNASTAAVIPMTVVMAIVLVATIIFFFVLKSNFDPLLEFLPITLEDDAVKRDEEFERLLAEQHAPEDETEMLRGAAEGGPEDHDDDEEDAKNINDPVRDVESQKRPDSRTLPTDHHARSRNSLQPLSDRGSWATHRRRSKAWSGSRSPSHHHSLLANSPRTSGRESAFGPSADQLANLDAAIASANDPPESSDSNTPFRPSAPDPEAHDVNEALQPQTTRDRTNFRTVALDARTAATDITNNLLRPLAAPIAIIAPDAKIADQQAQRLEAEANEIYGGIPDDLENLTPEQRDVLLSRAFRHKALRAKRPCIWIPRDVLGVADDEVRNTGLFTGWIWISDEKQVLTTGKEKVGKKKKVGKGGKCVYKGAPPDFDEVELIQL</sequence>
<comment type="similarity">
    <text evidence="2">Belongs to the CSC1 (TC 1.A.17) family.</text>
</comment>
<dbReference type="Pfam" id="PF13967">
    <property type="entry name" value="RSN1_TM"/>
    <property type="match status" value="1"/>
</dbReference>
<feature type="transmembrane region" description="Helical" evidence="8">
    <location>
        <begin position="882"/>
        <end position="904"/>
    </location>
</feature>
<keyword evidence="5 8" id="KW-1133">Transmembrane helix</keyword>
<feature type="transmembrane region" description="Helical" evidence="8">
    <location>
        <begin position="633"/>
        <end position="661"/>
    </location>
</feature>
<feature type="region of interest" description="Disordered" evidence="7">
    <location>
        <begin position="364"/>
        <end position="458"/>
    </location>
</feature>
<keyword evidence="14" id="KW-1185">Reference proteome</keyword>
<evidence type="ECO:0000313" key="14">
    <source>
        <dbReference type="Proteomes" id="UP000799302"/>
    </source>
</evidence>
<keyword evidence="6 8" id="KW-0472">Membrane</keyword>
<feature type="transmembrane region" description="Helical" evidence="8">
    <location>
        <begin position="748"/>
        <end position="765"/>
    </location>
</feature>
<feature type="domain" description="CSC1/OSCA1-like N-terminal transmembrane" evidence="11">
    <location>
        <begin position="23"/>
        <end position="183"/>
    </location>
</feature>
<feature type="region of interest" description="Disordered" evidence="7">
    <location>
        <begin position="934"/>
        <end position="1045"/>
    </location>
</feature>
<dbReference type="Pfam" id="PF14703">
    <property type="entry name" value="PHM7_cyt"/>
    <property type="match status" value="2"/>
</dbReference>
<keyword evidence="3" id="KW-0813">Transport</keyword>
<feature type="transmembrane region" description="Helical" evidence="8">
    <location>
        <begin position="681"/>
        <end position="703"/>
    </location>
</feature>
<evidence type="ECO:0000256" key="1">
    <source>
        <dbReference type="ARBA" id="ARBA00004141"/>
    </source>
</evidence>
<evidence type="ECO:0000259" key="12">
    <source>
        <dbReference type="Pfam" id="PF14703"/>
    </source>
</evidence>
<evidence type="ECO:0000256" key="3">
    <source>
        <dbReference type="ARBA" id="ARBA00022448"/>
    </source>
</evidence>